<evidence type="ECO:0000313" key="2">
    <source>
        <dbReference type="Proteomes" id="UP000033684"/>
    </source>
</evidence>
<protein>
    <submittedName>
        <fullName evidence="1">Uncharacterized protein</fullName>
    </submittedName>
</protein>
<dbReference type="EMBL" id="LAJX01000171">
    <property type="protein sequence ID" value="KJV05788.1"/>
    <property type="molecule type" value="Genomic_DNA"/>
</dbReference>
<gene>
    <name evidence="1" type="ORF">VZ94_15605</name>
</gene>
<dbReference type="AlphaFoldDB" id="A0A0F3IGX3"/>
<dbReference type="Pfam" id="PF13289">
    <property type="entry name" value="SIR2_2"/>
    <property type="match status" value="1"/>
</dbReference>
<dbReference type="Proteomes" id="UP000033684">
    <property type="component" value="Unassembled WGS sequence"/>
</dbReference>
<name>A0A0F3IGX3_9GAMM</name>
<proteinExistence type="predicted"/>
<evidence type="ECO:0000313" key="1">
    <source>
        <dbReference type="EMBL" id="KJV05788.1"/>
    </source>
</evidence>
<reference evidence="1 2" key="2">
    <citation type="journal article" date="2016" name="Microb. Ecol.">
        <title>Genome Characteristics of a Novel Type I Methanotroph (Sn10-6) Isolated from a Flooded Indian Rice Field.</title>
        <authorList>
            <person name="Rahalkar M.C."/>
            <person name="Pandit P.S."/>
            <person name="Dhakephalkar P.K."/>
            <person name="Pore S."/>
            <person name="Arora P."/>
            <person name="Kapse N."/>
        </authorList>
    </citation>
    <scope>NUCLEOTIDE SEQUENCE [LARGE SCALE GENOMIC DNA]</scope>
    <source>
        <strain evidence="1 2">Sn10-6</strain>
    </source>
</reference>
<accession>A0A0F3IGX3</accession>
<comment type="caution">
    <text evidence="1">The sequence shown here is derived from an EMBL/GenBank/DDBJ whole genome shotgun (WGS) entry which is preliminary data.</text>
</comment>
<keyword evidence="2" id="KW-1185">Reference proteome</keyword>
<reference evidence="2" key="1">
    <citation type="submission" date="2015-03" db="EMBL/GenBank/DDBJ databases">
        <title>Draft genome sequence of a novel methanotroph (Sn10-6) isolated from flooded ricefield rhizosphere in India.</title>
        <authorList>
            <person name="Pandit P.S."/>
            <person name="Pore S.D."/>
            <person name="Arora P."/>
            <person name="Kapse N.G."/>
            <person name="Dhakephalkar P.K."/>
            <person name="Rahalkar M.C."/>
        </authorList>
    </citation>
    <scope>NUCLEOTIDE SEQUENCE [LARGE SCALE GENOMIC DNA]</scope>
    <source>
        <strain evidence="2">Sn10-6</strain>
    </source>
</reference>
<sequence>MKNLPQTRQNQKKKAIEQWRYDTALELLEGRFYSADRIERHLVRKAIATRLKLPENANVDTHAAILQLAKTKQQNYRLVTTNVDHGFLLAAPTTRAISDAAPKLPVPKPHKWQSIVYLHGIIDEEADPNSEHLVFTSGDFGSAYLTERWASRFVTELFRHFTVLFVGYSINDPVMRYITDAIAADKRRGYTHFIQPYSLVGAKQDQFEIASLDWEAKGVIPLLYSDENDHIFLHKTLKVWSEYCRDGLDSIEHIIKVHASKKPLPPYDSDESVLLVIDSLKKEDEKKLRGQKNFILSPKIEWLPVLEKEGLLAMPSTNKNQSLSHHIAYDLMQPHPVTFTLWHWLVDHHLESIEFVEWVISKKRQFTPSVYSSH</sequence>
<organism evidence="1 2">
    <name type="scientific">Methylocucumis oryzae</name>
    <dbReference type="NCBI Taxonomy" id="1632867"/>
    <lineage>
        <taxon>Bacteria</taxon>
        <taxon>Pseudomonadati</taxon>
        <taxon>Pseudomonadota</taxon>
        <taxon>Gammaproteobacteria</taxon>
        <taxon>Methylococcales</taxon>
        <taxon>Methylococcaceae</taxon>
        <taxon>Methylocucumis</taxon>
    </lineage>
</organism>